<dbReference type="CDD" id="cd06843">
    <property type="entry name" value="PLPDE_III_PvsE_like"/>
    <property type="match status" value="1"/>
</dbReference>
<dbReference type="InterPro" id="IPR009006">
    <property type="entry name" value="Ala_racemase/Decarboxylase_C"/>
</dbReference>
<feature type="active site" description="Proton donor" evidence="3">
    <location>
        <position position="338"/>
    </location>
</feature>
<comment type="similarity">
    <text evidence="4">Belongs to the Orn/Lys/Arg decarboxylase class-II family.</text>
</comment>
<dbReference type="Pfam" id="PF02784">
    <property type="entry name" value="Orn_Arg_deC_N"/>
    <property type="match status" value="1"/>
</dbReference>
<sequence>MNPEVLSHIDRLTGDDLPAYVYDLHALREHVRAVRAALPERAELLYAAKANSDARLLRVLADHVDGFEVASGGELGHVRALFPDIPIAFGGPGKTPAELAEAARLGVSRLHIESAHELRLLTTVLGDRSIDILLRVNLPLTPGPVALVMGGRPSPFGLEPAQLDGCLAVIADDQRLRLRGLHVHLASGLHAPGHLDLAEDVLTWARDWAQAHHIDLTEVNIGGGMGVDYAHPDQRFDWAAFGAGLHRLLSRHRNLTVRIEPGRSLTAYCGWYVTEVLDVKHSHGEAFAVLRGGTHHLRTPAAKQHNQPFRIIPVDTWPHPWPRPQARREPVTLVGQLCTPKDVLAHRVPVRQLRCGDRIAFAMAGAYAWNISHHDFLMHPAPAFRHLDKAPLTADVS</sequence>
<dbReference type="RefSeq" id="WP_094222822.1">
    <property type="nucleotide sequence ID" value="NZ_MCGQ01000108.1"/>
</dbReference>
<dbReference type="PANTHER" id="PTHR43727:SF2">
    <property type="entry name" value="GROUP IV DECARBOXYLASE"/>
    <property type="match status" value="1"/>
</dbReference>
<name>A0A233RRD5_STRDA</name>
<dbReference type="GO" id="GO:0006596">
    <property type="term" value="P:polyamine biosynthetic process"/>
    <property type="evidence" value="ECO:0007669"/>
    <property type="project" value="InterPro"/>
</dbReference>
<dbReference type="Gene3D" id="3.20.20.10">
    <property type="entry name" value="Alanine racemase"/>
    <property type="match status" value="1"/>
</dbReference>
<dbReference type="GO" id="GO:0009089">
    <property type="term" value="P:lysine biosynthetic process via diaminopimelate"/>
    <property type="evidence" value="ECO:0007669"/>
    <property type="project" value="TreeGrafter"/>
</dbReference>
<accession>A0A233RRD5</accession>
<dbReference type="SUPFAM" id="SSF50621">
    <property type="entry name" value="Alanine racemase C-terminal domain-like"/>
    <property type="match status" value="1"/>
</dbReference>
<comment type="cofactor">
    <cofactor evidence="1 3">
        <name>pyridoxal 5'-phosphate</name>
        <dbReference type="ChEBI" id="CHEBI:597326"/>
    </cofactor>
</comment>
<reference evidence="7 8" key="1">
    <citation type="submission" date="2016-07" db="EMBL/GenBank/DDBJ databases">
        <title>Draft genome of Streptomyces diastatochromogenes.</title>
        <authorList>
            <person name="Podduturi R."/>
            <person name="Lukassen M.B."/>
            <person name="Clausen N."/>
            <person name="Nielsen J.L."/>
            <person name="Jorgensen N.O."/>
        </authorList>
    </citation>
    <scope>NUCLEOTIDE SEQUENCE [LARGE SCALE GENOMIC DNA]</scope>
    <source>
        <strain evidence="7 8">DSM 40608</strain>
    </source>
</reference>
<organism evidence="7 8">
    <name type="scientific">Streptomyces diastatochromogenes</name>
    <dbReference type="NCBI Taxonomy" id="42236"/>
    <lineage>
        <taxon>Bacteria</taxon>
        <taxon>Bacillati</taxon>
        <taxon>Actinomycetota</taxon>
        <taxon>Actinomycetes</taxon>
        <taxon>Kitasatosporales</taxon>
        <taxon>Streptomycetaceae</taxon>
        <taxon>Streptomyces</taxon>
    </lineage>
</organism>
<evidence type="ECO:0000256" key="4">
    <source>
        <dbReference type="RuleBase" id="RU003737"/>
    </source>
</evidence>
<evidence type="ECO:0000259" key="6">
    <source>
        <dbReference type="Pfam" id="PF02784"/>
    </source>
</evidence>
<dbReference type="InterPro" id="IPR000183">
    <property type="entry name" value="Orn/DAP/Arg_de-COase"/>
</dbReference>
<dbReference type="InterPro" id="IPR022643">
    <property type="entry name" value="De-COase2_C"/>
</dbReference>
<feature type="domain" description="Orn/DAP/Arg decarboxylase 2 N-terminal" evidence="6">
    <location>
        <begin position="26"/>
        <end position="267"/>
    </location>
</feature>
<dbReference type="OrthoDB" id="9802241at2"/>
<proteinExistence type="inferred from homology"/>
<dbReference type="AlphaFoldDB" id="A0A233RRD5"/>
<dbReference type="Pfam" id="PF00278">
    <property type="entry name" value="Orn_DAP_Arg_deC"/>
    <property type="match status" value="1"/>
</dbReference>
<dbReference type="SUPFAM" id="SSF51419">
    <property type="entry name" value="PLP-binding barrel"/>
    <property type="match status" value="1"/>
</dbReference>
<dbReference type="GO" id="GO:0008836">
    <property type="term" value="F:diaminopimelate decarboxylase activity"/>
    <property type="evidence" value="ECO:0007669"/>
    <property type="project" value="TreeGrafter"/>
</dbReference>
<feature type="domain" description="Orn/DAP/Arg decarboxylase 2 C-terminal" evidence="5">
    <location>
        <begin position="20"/>
        <end position="365"/>
    </location>
</feature>
<dbReference type="PANTHER" id="PTHR43727">
    <property type="entry name" value="DIAMINOPIMELATE DECARBOXYLASE"/>
    <property type="match status" value="1"/>
</dbReference>
<evidence type="ECO:0000259" key="5">
    <source>
        <dbReference type="Pfam" id="PF00278"/>
    </source>
</evidence>
<evidence type="ECO:0000256" key="1">
    <source>
        <dbReference type="ARBA" id="ARBA00001933"/>
    </source>
</evidence>
<evidence type="ECO:0000256" key="3">
    <source>
        <dbReference type="PIRSR" id="PIRSR600183-50"/>
    </source>
</evidence>
<evidence type="ECO:0000256" key="2">
    <source>
        <dbReference type="ARBA" id="ARBA00022898"/>
    </source>
</evidence>
<protein>
    <submittedName>
        <fullName evidence="7">Decarboxylase</fullName>
    </submittedName>
</protein>
<dbReference type="PRINTS" id="PR01182">
    <property type="entry name" value="ORNDCRBXLASE"/>
</dbReference>
<evidence type="ECO:0000313" key="8">
    <source>
        <dbReference type="Proteomes" id="UP000215483"/>
    </source>
</evidence>
<feature type="modified residue" description="N6-(pyridoxal phosphate)lysine" evidence="3">
    <location>
        <position position="49"/>
    </location>
</feature>
<dbReference type="PRINTS" id="PR01179">
    <property type="entry name" value="ODADCRBXLASE"/>
</dbReference>
<dbReference type="Gene3D" id="2.40.37.10">
    <property type="entry name" value="Lyase, Ornithine Decarboxylase, Chain A, domain 1"/>
    <property type="match status" value="1"/>
</dbReference>
<dbReference type="InterPro" id="IPR029066">
    <property type="entry name" value="PLP-binding_barrel"/>
</dbReference>
<dbReference type="EMBL" id="MCGQ01000108">
    <property type="protein sequence ID" value="OXY85935.1"/>
    <property type="molecule type" value="Genomic_DNA"/>
</dbReference>
<dbReference type="Proteomes" id="UP000215483">
    <property type="component" value="Unassembled WGS sequence"/>
</dbReference>
<dbReference type="InterPro" id="IPR002433">
    <property type="entry name" value="Orn_de-COase"/>
</dbReference>
<keyword evidence="2 3" id="KW-0663">Pyridoxal phosphate</keyword>
<gene>
    <name evidence="7" type="ORF">BEK98_45225</name>
</gene>
<evidence type="ECO:0000313" key="7">
    <source>
        <dbReference type="EMBL" id="OXY85935.1"/>
    </source>
</evidence>
<keyword evidence="8" id="KW-1185">Reference proteome</keyword>
<comment type="caution">
    <text evidence="7">The sequence shown here is derived from an EMBL/GenBank/DDBJ whole genome shotgun (WGS) entry which is preliminary data.</text>
</comment>
<dbReference type="InterPro" id="IPR022644">
    <property type="entry name" value="De-COase2_N"/>
</dbReference>